<accession>A0ABU0I4X2</accession>
<evidence type="ECO:0000256" key="1">
    <source>
        <dbReference type="ARBA" id="ARBA00009437"/>
    </source>
</evidence>
<dbReference type="InterPro" id="IPR005119">
    <property type="entry name" value="LysR_subst-bd"/>
</dbReference>
<dbReference type="SUPFAM" id="SSF46785">
    <property type="entry name" value="Winged helix' DNA-binding domain"/>
    <property type="match status" value="1"/>
</dbReference>
<evidence type="ECO:0000313" key="6">
    <source>
        <dbReference type="EMBL" id="MDQ0449659.1"/>
    </source>
</evidence>
<evidence type="ECO:0000259" key="5">
    <source>
        <dbReference type="PROSITE" id="PS50931"/>
    </source>
</evidence>
<evidence type="ECO:0000256" key="4">
    <source>
        <dbReference type="ARBA" id="ARBA00023163"/>
    </source>
</evidence>
<dbReference type="PRINTS" id="PR00039">
    <property type="entry name" value="HTHLYSR"/>
</dbReference>
<evidence type="ECO:0000256" key="2">
    <source>
        <dbReference type="ARBA" id="ARBA00023015"/>
    </source>
</evidence>
<feature type="domain" description="HTH lysR-type" evidence="5">
    <location>
        <begin position="3"/>
        <end position="60"/>
    </location>
</feature>
<protein>
    <submittedName>
        <fullName evidence="6">DNA-binding transcriptional LysR family regulator</fullName>
    </submittedName>
</protein>
<sequence length="305" mass="32782">MQVNLRTLGVFLAVAETGSFRKAADVVHRSQSAVSMQIKQLEEQLGLPLFHRTTRRVLLTREGELLLGSARRAMAALEDGLGQLRDAAAMQTGHLALGCVPSVAATALPGVLAAFQRDFPGIRVTLLELPSEDLLQAIARQDVEFGIGPGVAFAGDFAFRPFARDPILALVPAALDTPSREAITLADLTRLPILMYARSAALRGNLERELAARGLAFDIRYEMLHAPTLVAFAKAGLGVAILPKVTIPARLGTRLRAVPIIEPRLERSLDVITRRGHALSPAARQLADLLAARFGRGEASIDLES</sequence>
<dbReference type="Gene3D" id="1.10.10.10">
    <property type="entry name" value="Winged helix-like DNA-binding domain superfamily/Winged helix DNA-binding domain"/>
    <property type="match status" value="1"/>
</dbReference>
<gene>
    <name evidence="6" type="ORF">QO012_004181</name>
</gene>
<dbReference type="PROSITE" id="PS50931">
    <property type="entry name" value="HTH_LYSR"/>
    <property type="match status" value="1"/>
</dbReference>
<dbReference type="PANTHER" id="PTHR30419">
    <property type="entry name" value="HTH-TYPE TRANSCRIPTIONAL REGULATOR YBHD"/>
    <property type="match status" value="1"/>
</dbReference>
<organism evidence="6 7">
    <name type="scientific">Methylobacterium aerolatum</name>
    <dbReference type="NCBI Taxonomy" id="418708"/>
    <lineage>
        <taxon>Bacteria</taxon>
        <taxon>Pseudomonadati</taxon>
        <taxon>Pseudomonadota</taxon>
        <taxon>Alphaproteobacteria</taxon>
        <taxon>Hyphomicrobiales</taxon>
        <taxon>Methylobacteriaceae</taxon>
        <taxon>Methylobacterium</taxon>
    </lineage>
</organism>
<dbReference type="InterPro" id="IPR036388">
    <property type="entry name" value="WH-like_DNA-bd_sf"/>
</dbReference>
<reference evidence="6 7" key="1">
    <citation type="submission" date="2023-07" db="EMBL/GenBank/DDBJ databases">
        <title>Genomic Encyclopedia of Type Strains, Phase IV (KMG-IV): sequencing the most valuable type-strain genomes for metagenomic binning, comparative biology and taxonomic classification.</title>
        <authorList>
            <person name="Goeker M."/>
        </authorList>
    </citation>
    <scope>NUCLEOTIDE SEQUENCE [LARGE SCALE GENOMIC DNA]</scope>
    <source>
        <strain evidence="6 7">DSM 19013</strain>
    </source>
</reference>
<name>A0ABU0I4X2_9HYPH</name>
<evidence type="ECO:0000256" key="3">
    <source>
        <dbReference type="ARBA" id="ARBA00023125"/>
    </source>
</evidence>
<dbReference type="PANTHER" id="PTHR30419:SF8">
    <property type="entry name" value="NITROGEN ASSIMILATION TRANSCRIPTIONAL ACTIVATOR-RELATED"/>
    <property type="match status" value="1"/>
</dbReference>
<dbReference type="Pfam" id="PF00126">
    <property type="entry name" value="HTH_1"/>
    <property type="match status" value="1"/>
</dbReference>
<dbReference type="InterPro" id="IPR000847">
    <property type="entry name" value="LysR_HTH_N"/>
</dbReference>
<dbReference type="Pfam" id="PF03466">
    <property type="entry name" value="LysR_substrate"/>
    <property type="match status" value="1"/>
</dbReference>
<dbReference type="InterPro" id="IPR036390">
    <property type="entry name" value="WH_DNA-bd_sf"/>
</dbReference>
<keyword evidence="4" id="KW-0804">Transcription</keyword>
<keyword evidence="2" id="KW-0805">Transcription regulation</keyword>
<dbReference type="Gene3D" id="3.40.190.10">
    <property type="entry name" value="Periplasmic binding protein-like II"/>
    <property type="match status" value="2"/>
</dbReference>
<keyword evidence="3 6" id="KW-0238">DNA-binding</keyword>
<dbReference type="GO" id="GO:0003677">
    <property type="term" value="F:DNA binding"/>
    <property type="evidence" value="ECO:0007669"/>
    <property type="project" value="UniProtKB-KW"/>
</dbReference>
<evidence type="ECO:0000313" key="7">
    <source>
        <dbReference type="Proteomes" id="UP001231124"/>
    </source>
</evidence>
<dbReference type="InterPro" id="IPR050950">
    <property type="entry name" value="HTH-type_LysR_regulators"/>
</dbReference>
<dbReference type="Proteomes" id="UP001231124">
    <property type="component" value="Unassembled WGS sequence"/>
</dbReference>
<dbReference type="CDD" id="cd08440">
    <property type="entry name" value="PBP2_LTTR_like_4"/>
    <property type="match status" value="1"/>
</dbReference>
<dbReference type="SUPFAM" id="SSF53850">
    <property type="entry name" value="Periplasmic binding protein-like II"/>
    <property type="match status" value="1"/>
</dbReference>
<dbReference type="EMBL" id="JAUSVP010000016">
    <property type="protein sequence ID" value="MDQ0449659.1"/>
    <property type="molecule type" value="Genomic_DNA"/>
</dbReference>
<comment type="similarity">
    <text evidence="1">Belongs to the LysR transcriptional regulatory family.</text>
</comment>
<proteinExistence type="inferred from homology"/>
<keyword evidence="7" id="KW-1185">Reference proteome</keyword>
<comment type="caution">
    <text evidence="6">The sequence shown here is derived from an EMBL/GenBank/DDBJ whole genome shotgun (WGS) entry which is preliminary data.</text>
</comment>
<dbReference type="RefSeq" id="WP_238205198.1">
    <property type="nucleotide sequence ID" value="NZ_BPQE01000021.1"/>
</dbReference>